<dbReference type="AlphaFoldDB" id="A0A5B7H679"/>
<comment type="caution">
    <text evidence="1">The sequence shown here is derived from an EMBL/GenBank/DDBJ whole genome shotgun (WGS) entry which is preliminary data.</text>
</comment>
<accession>A0A5B7H679</accession>
<name>A0A5B7H679_PORTR</name>
<keyword evidence="2" id="KW-1185">Reference proteome</keyword>
<organism evidence="1 2">
    <name type="scientific">Portunus trituberculatus</name>
    <name type="common">Swimming crab</name>
    <name type="synonym">Neptunus trituberculatus</name>
    <dbReference type="NCBI Taxonomy" id="210409"/>
    <lineage>
        <taxon>Eukaryota</taxon>
        <taxon>Metazoa</taxon>
        <taxon>Ecdysozoa</taxon>
        <taxon>Arthropoda</taxon>
        <taxon>Crustacea</taxon>
        <taxon>Multicrustacea</taxon>
        <taxon>Malacostraca</taxon>
        <taxon>Eumalacostraca</taxon>
        <taxon>Eucarida</taxon>
        <taxon>Decapoda</taxon>
        <taxon>Pleocyemata</taxon>
        <taxon>Brachyura</taxon>
        <taxon>Eubrachyura</taxon>
        <taxon>Portunoidea</taxon>
        <taxon>Portunidae</taxon>
        <taxon>Portuninae</taxon>
        <taxon>Portunus</taxon>
    </lineage>
</organism>
<proteinExistence type="predicted"/>
<dbReference type="EMBL" id="VSRR010023377">
    <property type="protein sequence ID" value="MPC65436.1"/>
    <property type="molecule type" value="Genomic_DNA"/>
</dbReference>
<evidence type="ECO:0000313" key="2">
    <source>
        <dbReference type="Proteomes" id="UP000324222"/>
    </source>
</evidence>
<protein>
    <submittedName>
        <fullName evidence="1">Uncharacterized protein</fullName>
    </submittedName>
</protein>
<gene>
    <name evidence="1" type="ORF">E2C01_059570</name>
</gene>
<evidence type="ECO:0000313" key="1">
    <source>
        <dbReference type="EMBL" id="MPC65436.1"/>
    </source>
</evidence>
<dbReference type="Proteomes" id="UP000324222">
    <property type="component" value="Unassembled WGS sequence"/>
</dbReference>
<sequence length="65" mass="6754">MLLVLAPTDSGALGHRILVHPWHRQSSHVLPKCGTPLGQAPALPGKGVGGAPDLVWQETNKATLG</sequence>
<reference evidence="1 2" key="1">
    <citation type="submission" date="2019-05" db="EMBL/GenBank/DDBJ databases">
        <title>Another draft genome of Portunus trituberculatus and its Hox gene families provides insights of decapod evolution.</title>
        <authorList>
            <person name="Jeong J.-H."/>
            <person name="Song I."/>
            <person name="Kim S."/>
            <person name="Choi T."/>
            <person name="Kim D."/>
            <person name="Ryu S."/>
            <person name="Kim W."/>
        </authorList>
    </citation>
    <scope>NUCLEOTIDE SEQUENCE [LARGE SCALE GENOMIC DNA]</scope>
    <source>
        <tissue evidence="1">Muscle</tissue>
    </source>
</reference>